<evidence type="ECO:0000313" key="11">
    <source>
        <dbReference type="EMBL" id="RYQ80047.1"/>
    </source>
</evidence>
<feature type="compositionally biased region" description="Basic residues" evidence="9">
    <location>
        <begin position="486"/>
        <end position="498"/>
    </location>
</feature>
<dbReference type="GO" id="GO:0005524">
    <property type="term" value="F:ATP binding"/>
    <property type="evidence" value="ECO:0007669"/>
    <property type="project" value="UniProtKB-KW"/>
</dbReference>
<dbReference type="InterPro" id="IPR027417">
    <property type="entry name" value="P-loop_NTPase"/>
</dbReference>
<dbReference type="CDD" id="cd19510">
    <property type="entry name" value="RecA-like_BCS1"/>
    <property type="match status" value="1"/>
</dbReference>
<dbReference type="InterPro" id="IPR050747">
    <property type="entry name" value="Mitochondrial_chaperone_BCS1"/>
</dbReference>
<dbReference type="InterPro" id="IPR058017">
    <property type="entry name" value="At3g28540-like_C"/>
</dbReference>
<dbReference type="GO" id="GO:0006950">
    <property type="term" value="P:response to stress"/>
    <property type="evidence" value="ECO:0007669"/>
    <property type="project" value="UniProtKB-ARBA"/>
</dbReference>
<keyword evidence="12" id="KW-1185">Reference proteome</keyword>
<dbReference type="EMBL" id="SDMP01000021">
    <property type="protein sequence ID" value="RYQ80047.1"/>
    <property type="molecule type" value="Genomic_DNA"/>
</dbReference>
<comment type="similarity">
    <text evidence="2">Belongs to the AAA ATPase family. BCS1 subfamily.</text>
</comment>
<evidence type="ECO:0000256" key="6">
    <source>
        <dbReference type="ARBA" id="ARBA00022842"/>
    </source>
</evidence>
<evidence type="ECO:0000259" key="10">
    <source>
        <dbReference type="SMART" id="SM00382"/>
    </source>
</evidence>
<dbReference type="FunFam" id="3.40.50.300:FF:001122">
    <property type="entry name" value="AAA-ATPase ASD, mitochondrial"/>
    <property type="match status" value="1"/>
</dbReference>
<feature type="domain" description="AAA+ ATPase" evidence="10">
    <location>
        <begin position="250"/>
        <end position="400"/>
    </location>
</feature>
<dbReference type="Proteomes" id="UP000289738">
    <property type="component" value="Unassembled WGS sequence"/>
</dbReference>
<evidence type="ECO:0000256" key="2">
    <source>
        <dbReference type="ARBA" id="ARBA00007448"/>
    </source>
</evidence>
<dbReference type="InterPro" id="IPR003960">
    <property type="entry name" value="ATPase_AAA_CS"/>
</dbReference>
<accession>A0A444WRI4</accession>
<evidence type="ECO:0000256" key="1">
    <source>
        <dbReference type="ARBA" id="ARBA00001946"/>
    </source>
</evidence>
<dbReference type="InterPro" id="IPR025753">
    <property type="entry name" value="AAA_N_dom"/>
</dbReference>
<dbReference type="InterPro" id="IPR003593">
    <property type="entry name" value="AAA+_ATPase"/>
</dbReference>
<dbReference type="GO" id="GO:0016887">
    <property type="term" value="F:ATP hydrolysis activity"/>
    <property type="evidence" value="ECO:0007669"/>
    <property type="project" value="InterPro"/>
</dbReference>
<comment type="caution">
    <text evidence="11">The sequence shown here is derived from an EMBL/GenBank/DDBJ whole genome shotgun (WGS) entry which is preliminary data.</text>
</comment>
<dbReference type="Pfam" id="PF00004">
    <property type="entry name" value="AAA"/>
    <property type="match status" value="1"/>
</dbReference>
<evidence type="ECO:0000313" key="12">
    <source>
        <dbReference type="Proteomes" id="UP000289738"/>
    </source>
</evidence>
<dbReference type="Pfam" id="PF14363">
    <property type="entry name" value="AAA_assoc"/>
    <property type="match status" value="1"/>
</dbReference>
<reference evidence="11 12" key="1">
    <citation type="submission" date="2019-01" db="EMBL/GenBank/DDBJ databases">
        <title>Sequencing of cultivated peanut Arachis hypogaea provides insights into genome evolution and oil improvement.</title>
        <authorList>
            <person name="Chen X."/>
        </authorList>
    </citation>
    <scope>NUCLEOTIDE SEQUENCE [LARGE SCALE GENOMIC DNA]</scope>
    <source>
        <strain evidence="12">cv. Fuhuasheng</strain>
        <tissue evidence="11">Leaves</tissue>
    </source>
</reference>
<evidence type="ECO:0000256" key="5">
    <source>
        <dbReference type="ARBA" id="ARBA00022840"/>
    </source>
</evidence>
<dbReference type="Gene3D" id="6.10.280.40">
    <property type="match status" value="1"/>
</dbReference>
<sequence length="518" mass="59409">MFSQREMPSASSMFSAYASMAASMMLLRSMANELIPQPIRGYILNAFHYLVKPRSQSLTLVIEESNGIARNHVYDAAEAYLSTRVSPDNERLKICKSPKEKKLTIRLEKGEKLLDLYDGVSLRWRFICAESDKNAPSENTSISSNVSVRSEKRYFELSFHKKHKQMVLESYLPFVLEKAKEMKDDERVLKMHTLNTSYCYGGVKWDSINLEHPSTFETLAMDSEQKEAIMEDLNRFVKRREFYKRVGRAWKRGYLLYGPPGTGKSSLIAAMANYLKFDIYDLQLANIVRDSDLRKLLLATANRSILVIEDIDCSVDLPERRHVDHHHHHGRKQTDVQVSNPIQSYAYLTLSGLLNFIDGLWSSCGDERIIIFTTNHKERLDPALLRPGRMDMHIHMSYCSFQAFKILASNYLDISSDHHHHLFPEIEGLIEDTQITPAHVAEELMKSEDADVALQGFVKLLKRKKMEGDVCENDDPDNKAEPATKQSKKRKVACKQKKTVAAAGTQRRTRRLRRGSSL</sequence>
<gene>
    <name evidence="11" type="ORF">Ahy_Scaffold1g106718</name>
</gene>
<keyword evidence="3 8" id="KW-0547">Nucleotide-binding</keyword>
<dbReference type="SMART" id="SM00382">
    <property type="entry name" value="AAA"/>
    <property type="match status" value="1"/>
</dbReference>
<dbReference type="PROSITE" id="PS00674">
    <property type="entry name" value="AAA"/>
    <property type="match status" value="1"/>
</dbReference>
<dbReference type="Gene3D" id="3.40.50.300">
    <property type="entry name" value="P-loop containing nucleotide triphosphate hydrolases"/>
    <property type="match status" value="1"/>
</dbReference>
<evidence type="ECO:0000256" key="7">
    <source>
        <dbReference type="ARBA" id="ARBA00049360"/>
    </source>
</evidence>
<proteinExistence type="inferred from homology"/>
<keyword evidence="5 8" id="KW-0067">ATP-binding</keyword>
<dbReference type="SUPFAM" id="SSF52540">
    <property type="entry name" value="P-loop containing nucleoside triphosphate hydrolases"/>
    <property type="match status" value="1"/>
</dbReference>
<dbReference type="InterPro" id="IPR003959">
    <property type="entry name" value="ATPase_AAA_core"/>
</dbReference>
<name>A0A444WRI4_ARAHY</name>
<keyword evidence="6" id="KW-0460">Magnesium</keyword>
<feature type="region of interest" description="Disordered" evidence="9">
    <location>
        <begin position="468"/>
        <end position="518"/>
    </location>
</feature>
<protein>
    <recommendedName>
        <fullName evidence="10">AAA+ ATPase domain-containing protein</fullName>
    </recommendedName>
</protein>
<keyword evidence="4" id="KW-0378">Hydrolase</keyword>
<dbReference type="Pfam" id="PF25568">
    <property type="entry name" value="AAA_lid_At3g28540"/>
    <property type="match status" value="1"/>
</dbReference>
<comment type="catalytic activity">
    <reaction evidence="7">
        <text>ATP + H2O = ADP + phosphate + H(+)</text>
        <dbReference type="Rhea" id="RHEA:13065"/>
        <dbReference type="ChEBI" id="CHEBI:15377"/>
        <dbReference type="ChEBI" id="CHEBI:15378"/>
        <dbReference type="ChEBI" id="CHEBI:30616"/>
        <dbReference type="ChEBI" id="CHEBI:43474"/>
        <dbReference type="ChEBI" id="CHEBI:456216"/>
    </reaction>
</comment>
<evidence type="ECO:0000256" key="9">
    <source>
        <dbReference type="SAM" id="MobiDB-lite"/>
    </source>
</evidence>
<dbReference type="STRING" id="3818.A0A444WRI4"/>
<feature type="compositionally biased region" description="Basic residues" evidence="9">
    <location>
        <begin position="507"/>
        <end position="518"/>
    </location>
</feature>
<dbReference type="AlphaFoldDB" id="A0A444WRI4"/>
<evidence type="ECO:0000256" key="8">
    <source>
        <dbReference type="RuleBase" id="RU003651"/>
    </source>
</evidence>
<evidence type="ECO:0000256" key="3">
    <source>
        <dbReference type="ARBA" id="ARBA00022741"/>
    </source>
</evidence>
<comment type="cofactor">
    <cofactor evidence="1">
        <name>Mg(2+)</name>
        <dbReference type="ChEBI" id="CHEBI:18420"/>
    </cofactor>
</comment>
<dbReference type="PANTHER" id="PTHR23070">
    <property type="entry name" value="BCS1 AAA-TYPE ATPASE"/>
    <property type="match status" value="1"/>
</dbReference>
<organism evidence="11 12">
    <name type="scientific">Arachis hypogaea</name>
    <name type="common">Peanut</name>
    <dbReference type="NCBI Taxonomy" id="3818"/>
    <lineage>
        <taxon>Eukaryota</taxon>
        <taxon>Viridiplantae</taxon>
        <taxon>Streptophyta</taxon>
        <taxon>Embryophyta</taxon>
        <taxon>Tracheophyta</taxon>
        <taxon>Spermatophyta</taxon>
        <taxon>Magnoliopsida</taxon>
        <taxon>eudicotyledons</taxon>
        <taxon>Gunneridae</taxon>
        <taxon>Pentapetalae</taxon>
        <taxon>rosids</taxon>
        <taxon>fabids</taxon>
        <taxon>Fabales</taxon>
        <taxon>Fabaceae</taxon>
        <taxon>Papilionoideae</taxon>
        <taxon>50 kb inversion clade</taxon>
        <taxon>dalbergioids sensu lato</taxon>
        <taxon>Dalbergieae</taxon>
        <taxon>Pterocarpus clade</taxon>
        <taxon>Arachis</taxon>
    </lineage>
</organism>
<evidence type="ECO:0000256" key="4">
    <source>
        <dbReference type="ARBA" id="ARBA00022801"/>
    </source>
</evidence>